<evidence type="ECO:0000313" key="1">
    <source>
        <dbReference type="EMBL" id="KAJ7412809.1"/>
    </source>
</evidence>
<proteinExistence type="predicted"/>
<evidence type="ECO:0008006" key="3">
    <source>
        <dbReference type="Google" id="ProtNLM"/>
    </source>
</evidence>
<dbReference type="Proteomes" id="UP001145742">
    <property type="component" value="Unassembled WGS sequence"/>
</dbReference>
<accession>A0ABQ9D5B1</accession>
<dbReference type="PANTHER" id="PTHR33332">
    <property type="entry name" value="REVERSE TRANSCRIPTASE DOMAIN-CONTAINING PROTEIN"/>
    <property type="match status" value="1"/>
</dbReference>
<keyword evidence="2" id="KW-1185">Reference proteome</keyword>
<sequence length="255" mass="28778">MDKEKMDFQVTHPGDQRKPADVIFLDFGKAIDNVSHSIFLDKMSGTQLNKHIMSNGMSSGTQRYAKFADGTKWGEAVDSLQGRKALQRDLNKSEDWAITNHMMFNKGKCRILNLEWGNPRCPYKLGNEMLESSAMERNLGVLVEGKLNMSQQCPGSQKGQPCPGGIRHNITSQLRKGIVLLCSALVWPLLEHCVQFWGRERKKDIKFLESVLRRAMEMVKGLEGKPCEEWFGVLGVFSMKKRTLRGDLIAVTTSS</sequence>
<comment type="caution">
    <text evidence="1">The sequence shown here is derived from an EMBL/GenBank/DDBJ whole genome shotgun (WGS) entry which is preliminary data.</text>
</comment>
<gene>
    <name evidence="1" type="ORF">WISP_94495</name>
</gene>
<dbReference type="EMBL" id="WHWB01034197">
    <property type="protein sequence ID" value="KAJ7412809.1"/>
    <property type="molecule type" value="Genomic_DNA"/>
</dbReference>
<name>A0ABQ9D5B1_9PASS</name>
<organism evidence="1 2">
    <name type="scientific">Willisornis vidua</name>
    <name type="common">Xingu scale-backed antbird</name>
    <dbReference type="NCBI Taxonomy" id="1566151"/>
    <lineage>
        <taxon>Eukaryota</taxon>
        <taxon>Metazoa</taxon>
        <taxon>Chordata</taxon>
        <taxon>Craniata</taxon>
        <taxon>Vertebrata</taxon>
        <taxon>Euteleostomi</taxon>
        <taxon>Archelosauria</taxon>
        <taxon>Archosauria</taxon>
        <taxon>Dinosauria</taxon>
        <taxon>Saurischia</taxon>
        <taxon>Theropoda</taxon>
        <taxon>Coelurosauria</taxon>
        <taxon>Aves</taxon>
        <taxon>Neognathae</taxon>
        <taxon>Neoaves</taxon>
        <taxon>Telluraves</taxon>
        <taxon>Australaves</taxon>
        <taxon>Passeriformes</taxon>
        <taxon>Thamnophilidae</taxon>
        <taxon>Willisornis</taxon>
    </lineage>
</organism>
<protein>
    <recommendedName>
        <fullName evidence="3">Rna-directed dna polymerase from mobile element jockey-like</fullName>
    </recommendedName>
</protein>
<evidence type="ECO:0000313" key="2">
    <source>
        <dbReference type="Proteomes" id="UP001145742"/>
    </source>
</evidence>
<reference evidence="1" key="1">
    <citation type="submission" date="2019-10" db="EMBL/GenBank/DDBJ databases">
        <authorList>
            <person name="Soares A.E.R."/>
            <person name="Aleixo A."/>
            <person name="Schneider P."/>
            <person name="Miyaki C.Y."/>
            <person name="Schneider M.P."/>
            <person name="Mello C."/>
            <person name="Vasconcelos A.T.R."/>
        </authorList>
    </citation>
    <scope>NUCLEOTIDE SEQUENCE</scope>
    <source>
        <tissue evidence="1">Muscle</tissue>
    </source>
</reference>